<dbReference type="InterPro" id="IPR051015">
    <property type="entry name" value="EvgA-like"/>
</dbReference>
<organism evidence="6 7">
    <name type="scientific">Paracoccus albicereus</name>
    <dbReference type="NCBI Taxonomy" id="2922394"/>
    <lineage>
        <taxon>Bacteria</taxon>
        <taxon>Pseudomonadati</taxon>
        <taxon>Pseudomonadota</taxon>
        <taxon>Alphaproteobacteria</taxon>
        <taxon>Rhodobacterales</taxon>
        <taxon>Paracoccaceae</taxon>
        <taxon>Paracoccus</taxon>
    </lineage>
</organism>
<proteinExistence type="predicted"/>
<evidence type="ECO:0000256" key="1">
    <source>
        <dbReference type="ARBA" id="ARBA00022553"/>
    </source>
</evidence>
<dbReference type="InterPro" id="IPR016032">
    <property type="entry name" value="Sig_transdc_resp-reg_C-effctor"/>
</dbReference>
<dbReference type="EMBL" id="JAKZEU010000002">
    <property type="protein sequence ID" value="MCQ0970507.1"/>
    <property type="molecule type" value="Genomic_DNA"/>
</dbReference>
<dbReference type="InterPro" id="IPR011006">
    <property type="entry name" value="CheY-like_superfamily"/>
</dbReference>
<sequence length="203" mass="22232">MKILLADDHDLIRETLVMYLRAQLDADIVEVGDLAGAEKAVSSEGDRPFDVALLDYDMPGMNGLAGLTRICGQMNPRPVAILSGTASRRVAKEAMALGARGFLPKTMNARSMAAAVNFIASGETFVPYGYFEQDNQRMSGELTARETEVLRGLTEGRSNKDIGRTLGLQEVTVKLHVKTLCRKLDARNRTQAAMIARDRNMIT</sequence>
<dbReference type="SUPFAM" id="SSF52172">
    <property type="entry name" value="CheY-like"/>
    <property type="match status" value="1"/>
</dbReference>
<dbReference type="Pfam" id="PF00072">
    <property type="entry name" value="Response_reg"/>
    <property type="match status" value="1"/>
</dbReference>
<dbReference type="PROSITE" id="PS50110">
    <property type="entry name" value="RESPONSE_REGULATORY"/>
    <property type="match status" value="1"/>
</dbReference>
<dbReference type="CDD" id="cd06170">
    <property type="entry name" value="LuxR_C_like"/>
    <property type="match status" value="1"/>
</dbReference>
<keyword evidence="7" id="KW-1185">Reference proteome</keyword>
<dbReference type="PANTHER" id="PTHR45566:SF1">
    <property type="entry name" value="HTH-TYPE TRANSCRIPTIONAL REGULATOR YHJB-RELATED"/>
    <property type="match status" value="1"/>
</dbReference>
<gene>
    <name evidence="6" type="ORF">MLD63_08735</name>
</gene>
<dbReference type="InterPro" id="IPR001789">
    <property type="entry name" value="Sig_transdc_resp-reg_receiver"/>
</dbReference>
<accession>A0ABT1MQB7</accession>
<evidence type="ECO:0000313" key="7">
    <source>
        <dbReference type="Proteomes" id="UP001203945"/>
    </source>
</evidence>
<dbReference type="InterPro" id="IPR000792">
    <property type="entry name" value="Tscrpt_reg_LuxR_C"/>
</dbReference>
<feature type="modified residue" description="4-aspartylphosphate" evidence="3">
    <location>
        <position position="55"/>
    </location>
</feature>
<name>A0ABT1MQB7_9RHOB</name>
<dbReference type="PANTHER" id="PTHR45566">
    <property type="entry name" value="HTH-TYPE TRANSCRIPTIONAL REGULATOR YHJB-RELATED"/>
    <property type="match status" value="1"/>
</dbReference>
<dbReference type="PRINTS" id="PR00038">
    <property type="entry name" value="HTHLUXR"/>
</dbReference>
<dbReference type="RefSeq" id="WP_255329480.1">
    <property type="nucleotide sequence ID" value="NZ_JAKZEU010000002.1"/>
</dbReference>
<evidence type="ECO:0000259" key="4">
    <source>
        <dbReference type="PROSITE" id="PS50043"/>
    </source>
</evidence>
<dbReference type="Pfam" id="PF00196">
    <property type="entry name" value="GerE"/>
    <property type="match status" value="1"/>
</dbReference>
<evidence type="ECO:0000256" key="3">
    <source>
        <dbReference type="PROSITE-ProRule" id="PRU00169"/>
    </source>
</evidence>
<comment type="caution">
    <text evidence="6">The sequence shown here is derived from an EMBL/GenBank/DDBJ whole genome shotgun (WGS) entry which is preliminary data.</text>
</comment>
<dbReference type="SMART" id="SM00448">
    <property type="entry name" value="REC"/>
    <property type="match status" value="1"/>
</dbReference>
<reference evidence="6 7" key="1">
    <citation type="submission" date="2022-03" db="EMBL/GenBank/DDBJ databases">
        <authorList>
            <person name="He Y."/>
        </authorList>
    </citation>
    <scope>NUCLEOTIDE SEQUENCE [LARGE SCALE GENOMIC DNA]</scope>
    <source>
        <strain evidence="6 7">TK19116</strain>
    </source>
</reference>
<dbReference type="Gene3D" id="3.40.50.2300">
    <property type="match status" value="1"/>
</dbReference>
<feature type="domain" description="Response regulatory" evidence="5">
    <location>
        <begin position="2"/>
        <end position="120"/>
    </location>
</feature>
<evidence type="ECO:0000256" key="2">
    <source>
        <dbReference type="ARBA" id="ARBA00023125"/>
    </source>
</evidence>
<dbReference type="CDD" id="cd17535">
    <property type="entry name" value="REC_NarL-like"/>
    <property type="match status" value="1"/>
</dbReference>
<feature type="domain" description="HTH luxR-type" evidence="4">
    <location>
        <begin position="135"/>
        <end position="200"/>
    </location>
</feature>
<dbReference type="SMART" id="SM00421">
    <property type="entry name" value="HTH_LUXR"/>
    <property type="match status" value="1"/>
</dbReference>
<keyword evidence="1 3" id="KW-0597">Phosphoprotein</keyword>
<evidence type="ECO:0000313" key="6">
    <source>
        <dbReference type="EMBL" id="MCQ0970507.1"/>
    </source>
</evidence>
<dbReference type="InterPro" id="IPR058245">
    <property type="entry name" value="NreC/VraR/RcsB-like_REC"/>
</dbReference>
<protein>
    <submittedName>
        <fullName evidence="6">Response regulator transcription factor</fullName>
    </submittedName>
</protein>
<dbReference type="PROSITE" id="PS50043">
    <property type="entry name" value="HTH_LUXR_2"/>
    <property type="match status" value="1"/>
</dbReference>
<dbReference type="SUPFAM" id="SSF46894">
    <property type="entry name" value="C-terminal effector domain of the bipartite response regulators"/>
    <property type="match status" value="1"/>
</dbReference>
<keyword evidence="2" id="KW-0238">DNA-binding</keyword>
<evidence type="ECO:0000259" key="5">
    <source>
        <dbReference type="PROSITE" id="PS50110"/>
    </source>
</evidence>
<dbReference type="Proteomes" id="UP001203945">
    <property type="component" value="Unassembled WGS sequence"/>
</dbReference>